<dbReference type="NCBIfam" id="TIGR00022">
    <property type="entry name" value="YhcH/YjgK/YiaL family protein"/>
    <property type="match status" value="1"/>
</dbReference>
<dbReference type="EMBL" id="CAMXCM010000001">
    <property type="protein sequence ID" value="CAI3929668.1"/>
    <property type="molecule type" value="Genomic_DNA"/>
</dbReference>
<evidence type="ECO:0000313" key="1">
    <source>
        <dbReference type="EMBL" id="CAI3929668.1"/>
    </source>
</evidence>
<protein>
    <submittedName>
        <fullName evidence="1 2">Beta subunit (EbgC)</fullName>
    </submittedName>
</protein>
<dbReference type="AlphaFoldDB" id="A0A9W4TKI8"/>
<sequence>MILGHINNEATFPLPPIIQQGLEFLKALDLLQIKPGKVDIDGDRIFAEIVDTVTHFKEESKPESHQKYIDIHYLISGAEYIGVSINTMDNPIYRPFAPGKDIQFYDSVRHENLVELFPGSYLILFPQDIHRPCCCLQEPVSIRKVIVKIAVSEI</sequence>
<dbReference type="GO" id="GO:0005829">
    <property type="term" value="C:cytosol"/>
    <property type="evidence" value="ECO:0007669"/>
    <property type="project" value="TreeGrafter"/>
</dbReference>
<dbReference type="RefSeq" id="WP_271788984.1">
    <property type="nucleotide sequence ID" value="NZ_CAMXCM010000001.1"/>
</dbReference>
<dbReference type="EMBL" id="CAMXCS010000001">
    <property type="protein sequence ID" value="CAI3931253.1"/>
    <property type="molecule type" value="Genomic_DNA"/>
</dbReference>
<organism evidence="1 3">
    <name type="scientific">Commensalibacter communis</name>
    <dbReference type="NCBI Taxonomy" id="2972786"/>
    <lineage>
        <taxon>Bacteria</taxon>
        <taxon>Pseudomonadati</taxon>
        <taxon>Pseudomonadota</taxon>
        <taxon>Alphaproteobacteria</taxon>
        <taxon>Acetobacterales</taxon>
        <taxon>Acetobacteraceae</taxon>
    </lineage>
</organism>
<dbReference type="Proteomes" id="UP001154255">
    <property type="component" value="Unassembled WGS sequence"/>
</dbReference>
<dbReference type="Gene3D" id="2.60.120.370">
    <property type="entry name" value="YhcH/YjgK/YiaL"/>
    <property type="match status" value="1"/>
</dbReference>
<dbReference type="PANTHER" id="PTHR34986:SF1">
    <property type="entry name" value="PROTEIN YIAL"/>
    <property type="match status" value="1"/>
</dbReference>
<gene>
    <name evidence="2" type="ORF">R53529_LOCUS539</name>
    <name evidence="1" type="ORF">R53530_LOCUS562</name>
</gene>
<keyword evidence="4" id="KW-1185">Reference proteome</keyword>
<reference evidence="1" key="1">
    <citation type="submission" date="2022-10" db="EMBL/GenBank/DDBJ databases">
        <authorList>
            <person name="Botero Cardona J."/>
        </authorList>
    </citation>
    <scope>NUCLEOTIDE SEQUENCE</scope>
    <source>
        <strain evidence="1">LMG 31819</strain>
        <strain evidence="2">R-53529</strain>
    </source>
</reference>
<dbReference type="Pfam" id="PF04074">
    <property type="entry name" value="DUF386"/>
    <property type="match status" value="1"/>
</dbReference>
<comment type="caution">
    <text evidence="1">The sequence shown here is derived from an EMBL/GenBank/DDBJ whole genome shotgun (WGS) entry which is preliminary data.</text>
</comment>
<evidence type="ECO:0000313" key="4">
    <source>
        <dbReference type="Proteomes" id="UP001154259"/>
    </source>
</evidence>
<name>A0A9W4TKI8_9PROT</name>
<dbReference type="InterPro" id="IPR037012">
    <property type="entry name" value="NanQ/TabA/YiaL_sf"/>
</dbReference>
<evidence type="ECO:0000313" key="3">
    <source>
        <dbReference type="Proteomes" id="UP001154255"/>
    </source>
</evidence>
<dbReference type="InterPro" id="IPR004375">
    <property type="entry name" value="NanQ/TabA/YiaL"/>
</dbReference>
<dbReference type="SUPFAM" id="SSF51197">
    <property type="entry name" value="Clavaminate synthase-like"/>
    <property type="match status" value="1"/>
</dbReference>
<dbReference type="Proteomes" id="UP001154259">
    <property type="component" value="Unassembled WGS sequence"/>
</dbReference>
<accession>A0A9W4TKI8</accession>
<evidence type="ECO:0000313" key="2">
    <source>
        <dbReference type="EMBL" id="CAI3931253.1"/>
    </source>
</evidence>
<dbReference type="PANTHER" id="PTHR34986">
    <property type="entry name" value="EVOLVED BETA-GALACTOSIDASE SUBUNIT BETA"/>
    <property type="match status" value="1"/>
</dbReference>
<proteinExistence type="predicted"/>